<dbReference type="RefSeq" id="WP_311881982.1">
    <property type="nucleotide sequence ID" value="NZ_CP119391.1"/>
</dbReference>
<keyword evidence="3" id="KW-1185">Reference proteome</keyword>
<feature type="transmembrane region" description="Helical" evidence="1">
    <location>
        <begin position="38"/>
        <end position="54"/>
    </location>
</feature>
<keyword evidence="1" id="KW-0812">Transmembrane</keyword>
<proteinExistence type="predicted"/>
<keyword evidence="1" id="KW-1133">Transmembrane helix</keyword>
<dbReference type="EMBL" id="CP119391">
    <property type="protein sequence ID" value="WNK18952.1"/>
    <property type="molecule type" value="Genomic_DNA"/>
</dbReference>
<feature type="transmembrane region" description="Helical" evidence="1">
    <location>
        <begin position="75"/>
        <end position="93"/>
    </location>
</feature>
<protein>
    <submittedName>
        <fullName evidence="2">Uncharacterized protein</fullName>
    </submittedName>
</protein>
<reference evidence="2 3" key="1">
    <citation type="submission" date="2023-03" db="EMBL/GenBank/DDBJ databases">
        <title>Halomonas sp. nov., isolated from Korean tranditional fermented seafood 'Jeotgal'.</title>
        <authorList>
            <person name="Kim B."/>
            <person name="Shin N.-R."/>
        </authorList>
    </citation>
    <scope>NUCLEOTIDE SEQUENCE [LARGE SCALE GENOMIC DNA]</scope>
    <source>
        <strain evidence="2 3">SG2L-4</strain>
    </source>
</reference>
<name>A0ABY9YW05_9GAMM</name>
<accession>A0ABY9YW05</accession>
<dbReference type="Proteomes" id="UP001301869">
    <property type="component" value="Chromosome"/>
</dbReference>
<sequence>MHKVRRAADVVAGLEGLMWLGLGWSISLSVYLGRNEPILAAVLLAGTVMLFGWVHRPLRFLLRRFRVRKRRTDMWMHLLALPLLLAMALYLIIEAVLGDAWLPPKMLLVNVLASAGWLTFLLTLFIKYVAHDLKCKRAKKQSARNAAADSHNDSHNDSRTS</sequence>
<evidence type="ECO:0000313" key="2">
    <source>
        <dbReference type="EMBL" id="WNK18952.1"/>
    </source>
</evidence>
<keyword evidence="1" id="KW-0472">Membrane</keyword>
<feature type="transmembrane region" description="Helical" evidence="1">
    <location>
        <begin position="12"/>
        <end position="32"/>
    </location>
</feature>
<gene>
    <name evidence="2" type="ORF">P1P91_08640</name>
</gene>
<organism evidence="2 3">
    <name type="scientific">Halomonas piscis</name>
    <dbReference type="NCBI Taxonomy" id="3031727"/>
    <lineage>
        <taxon>Bacteria</taxon>
        <taxon>Pseudomonadati</taxon>
        <taxon>Pseudomonadota</taxon>
        <taxon>Gammaproteobacteria</taxon>
        <taxon>Oceanospirillales</taxon>
        <taxon>Halomonadaceae</taxon>
        <taxon>Halomonas</taxon>
    </lineage>
</organism>
<feature type="transmembrane region" description="Helical" evidence="1">
    <location>
        <begin position="105"/>
        <end position="130"/>
    </location>
</feature>
<evidence type="ECO:0000256" key="1">
    <source>
        <dbReference type="SAM" id="Phobius"/>
    </source>
</evidence>
<evidence type="ECO:0000313" key="3">
    <source>
        <dbReference type="Proteomes" id="UP001301869"/>
    </source>
</evidence>